<evidence type="ECO:0000313" key="7">
    <source>
        <dbReference type="Proteomes" id="UP001317705"/>
    </source>
</evidence>
<dbReference type="InterPro" id="IPR003439">
    <property type="entry name" value="ABC_transporter-like_ATP-bd"/>
</dbReference>
<evidence type="ECO:0000256" key="3">
    <source>
        <dbReference type="ARBA" id="ARBA00022741"/>
    </source>
</evidence>
<sequence length="335" mass="36211">MPMKTPYADLPLERLFHEHPHVRDFLAALGLAELPAGPTLASCLAALDEERLEDVGLERQELLARFAAYMEGVERLLRPQRATIGSVTVIGGRDKSGAAENFTLELRPGEVTCIVGPTGSGKSRFLADIEWLAQGDSPTGRRVLINGAVPDPGRRYAVDQKLVAQLSQNMNFVMDLSAEEFISLHAESRMVAEPAAVTRTILDLANSLAGEQFTPATPVTALSGGQSRALMIADVACLSSSPIVLIDEIENAGIDRKRALALLADRDKIILMATHDPILALMGERRLVFKNGGVARIIATSAAERANLARFEEMDARLTAVRHALRNGEEIAGEF</sequence>
<dbReference type="GO" id="GO:0005524">
    <property type="term" value="F:ATP binding"/>
    <property type="evidence" value="ECO:0007669"/>
    <property type="project" value="UniProtKB-KW"/>
</dbReference>
<dbReference type="RefSeq" id="WP_282002483.1">
    <property type="nucleotide sequence ID" value="NZ_AP027151.1"/>
</dbReference>
<gene>
    <name evidence="6" type="ORF">GURASL_11100</name>
</gene>
<proteinExistence type="inferred from homology"/>
<keyword evidence="2" id="KW-0813">Transport</keyword>
<evidence type="ECO:0000256" key="4">
    <source>
        <dbReference type="ARBA" id="ARBA00022840"/>
    </source>
</evidence>
<dbReference type="PROSITE" id="PS00211">
    <property type="entry name" value="ABC_TRANSPORTER_1"/>
    <property type="match status" value="1"/>
</dbReference>
<feature type="domain" description="ABC transporter" evidence="5">
    <location>
        <begin position="84"/>
        <end position="317"/>
    </location>
</feature>
<dbReference type="SMART" id="SM00382">
    <property type="entry name" value="AAA"/>
    <property type="match status" value="1"/>
</dbReference>
<reference evidence="6 7" key="1">
    <citation type="submission" date="2022-12" db="EMBL/GenBank/DDBJ databases">
        <title>Polyphasic characterization of Geotalea uranireducens NIT-SL11 newly isolated from a complex of sewage sludge and microbially reduced graphene oxide.</title>
        <authorList>
            <person name="Xie L."/>
            <person name="Yoshida N."/>
            <person name="Meng L."/>
        </authorList>
    </citation>
    <scope>NUCLEOTIDE SEQUENCE [LARGE SCALE GENOMIC DNA]</scope>
    <source>
        <strain evidence="6 7">NIT-SL11</strain>
    </source>
</reference>
<evidence type="ECO:0000256" key="2">
    <source>
        <dbReference type="ARBA" id="ARBA00022448"/>
    </source>
</evidence>
<dbReference type="Gene3D" id="3.40.50.300">
    <property type="entry name" value="P-loop containing nucleotide triphosphate hydrolases"/>
    <property type="match status" value="1"/>
</dbReference>
<comment type="similarity">
    <text evidence="1">Belongs to the ABC transporter superfamily.</text>
</comment>
<dbReference type="InterPro" id="IPR017871">
    <property type="entry name" value="ABC_transporter-like_CS"/>
</dbReference>
<dbReference type="PROSITE" id="PS50893">
    <property type="entry name" value="ABC_TRANSPORTER_2"/>
    <property type="match status" value="1"/>
</dbReference>
<evidence type="ECO:0000259" key="5">
    <source>
        <dbReference type="PROSITE" id="PS50893"/>
    </source>
</evidence>
<keyword evidence="4 6" id="KW-0067">ATP-binding</keyword>
<dbReference type="PANTHER" id="PTHR43117">
    <property type="entry name" value="OSMOPROTECTANT IMPORT ATP-BINDING PROTEIN OSMV"/>
    <property type="match status" value="1"/>
</dbReference>
<dbReference type="InterPro" id="IPR027417">
    <property type="entry name" value="P-loop_NTPase"/>
</dbReference>
<protein>
    <submittedName>
        <fullName evidence="6">ABC transporter ATP-binding protein</fullName>
    </submittedName>
</protein>
<organism evidence="6 7">
    <name type="scientific">Geotalea uraniireducens</name>
    <dbReference type="NCBI Taxonomy" id="351604"/>
    <lineage>
        <taxon>Bacteria</taxon>
        <taxon>Pseudomonadati</taxon>
        <taxon>Thermodesulfobacteriota</taxon>
        <taxon>Desulfuromonadia</taxon>
        <taxon>Geobacterales</taxon>
        <taxon>Geobacteraceae</taxon>
        <taxon>Geotalea</taxon>
    </lineage>
</organism>
<name>A0ABN6VS23_9BACT</name>
<evidence type="ECO:0000313" key="6">
    <source>
        <dbReference type="EMBL" id="BDV42187.1"/>
    </source>
</evidence>
<dbReference type="PANTHER" id="PTHR43117:SF4">
    <property type="entry name" value="OSMOPROTECTANT IMPORT ATP-BINDING PROTEIN OSMV"/>
    <property type="match status" value="1"/>
</dbReference>
<dbReference type="EMBL" id="AP027151">
    <property type="protein sequence ID" value="BDV42187.1"/>
    <property type="molecule type" value="Genomic_DNA"/>
</dbReference>
<dbReference type="SUPFAM" id="SSF52540">
    <property type="entry name" value="P-loop containing nucleoside triphosphate hydrolases"/>
    <property type="match status" value="1"/>
</dbReference>
<evidence type="ECO:0000256" key="1">
    <source>
        <dbReference type="ARBA" id="ARBA00005417"/>
    </source>
</evidence>
<dbReference type="Proteomes" id="UP001317705">
    <property type="component" value="Chromosome"/>
</dbReference>
<keyword evidence="3" id="KW-0547">Nucleotide-binding</keyword>
<dbReference type="InterPro" id="IPR003593">
    <property type="entry name" value="AAA+_ATPase"/>
</dbReference>
<keyword evidence="7" id="KW-1185">Reference proteome</keyword>
<dbReference type="Pfam" id="PF00005">
    <property type="entry name" value="ABC_tran"/>
    <property type="match status" value="1"/>
</dbReference>
<accession>A0ABN6VS23</accession>